<evidence type="ECO:0000313" key="2">
    <source>
        <dbReference type="Proteomes" id="UP000319817"/>
    </source>
</evidence>
<dbReference type="AlphaFoldDB" id="A0A517NVV3"/>
<accession>A0A517NVV3</accession>
<proteinExistence type="predicted"/>
<dbReference type="SUPFAM" id="SSF160246">
    <property type="entry name" value="EspE N-terminal domain-like"/>
    <property type="match status" value="1"/>
</dbReference>
<dbReference type="InterPro" id="IPR037257">
    <property type="entry name" value="T2SS_E_N_sf"/>
</dbReference>
<sequence length="150" mass="16570">MGSLPSSQHKQPPNLVAGQDKMRRCIYLVEAGHITADQAMHAIRHQLAMRRPIGQLAVEQNMMTMNEVFDVLSSQLDCDQPFGQLAIEMGHLTHEDLGLLILKQLDGVPSLEDILIQNGAVTAKIVMEAESRYEALPGMVRSREGAVQLD</sequence>
<gene>
    <name evidence="1" type="ORF">K239x_32610</name>
</gene>
<reference evidence="1 2" key="1">
    <citation type="submission" date="2019-02" db="EMBL/GenBank/DDBJ databases">
        <title>Deep-cultivation of Planctomycetes and their phenomic and genomic characterization uncovers novel biology.</title>
        <authorList>
            <person name="Wiegand S."/>
            <person name="Jogler M."/>
            <person name="Boedeker C."/>
            <person name="Pinto D."/>
            <person name="Vollmers J."/>
            <person name="Rivas-Marin E."/>
            <person name="Kohn T."/>
            <person name="Peeters S.H."/>
            <person name="Heuer A."/>
            <person name="Rast P."/>
            <person name="Oberbeckmann S."/>
            <person name="Bunk B."/>
            <person name="Jeske O."/>
            <person name="Meyerdierks A."/>
            <person name="Storesund J.E."/>
            <person name="Kallscheuer N."/>
            <person name="Luecker S."/>
            <person name="Lage O.M."/>
            <person name="Pohl T."/>
            <person name="Merkel B.J."/>
            <person name="Hornburger P."/>
            <person name="Mueller R.-W."/>
            <person name="Bruemmer F."/>
            <person name="Labrenz M."/>
            <person name="Spormann A.M."/>
            <person name="Op den Camp H."/>
            <person name="Overmann J."/>
            <person name="Amann R."/>
            <person name="Jetten M.S.M."/>
            <person name="Mascher T."/>
            <person name="Medema M.H."/>
            <person name="Devos D.P."/>
            <person name="Kaster A.-K."/>
            <person name="Ovreas L."/>
            <person name="Rohde M."/>
            <person name="Galperin M.Y."/>
            <person name="Jogler C."/>
        </authorList>
    </citation>
    <scope>NUCLEOTIDE SEQUENCE [LARGE SCALE GENOMIC DNA]</scope>
    <source>
        <strain evidence="1 2">K23_9</strain>
    </source>
</reference>
<organism evidence="1 2">
    <name type="scientific">Stieleria marina</name>
    <dbReference type="NCBI Taxonomy" id="1930275"/>
    <lineage>
        <taxon>Bacteria</taxon>
        <taxon>Pseudomonadati</taxon>
        <taxon>Planctomycetota</taxon>
        <taxon>Planctomycetia</taxon>
        <taxon>Pirellulales</taxon>
        <taxon>Pirellulaceae</taxon>
        <taxon>Stieleria</taxon>
    </lineage>
</organism>
<name>A0A517NVV3_9BACT</name>
<evidence type="ECO:0008006" key="3">
    <source>
        <dbReference type="Google" id="ProtNLM"/>
    </source>
</evidence>
<protein>
    <recommendedName>
        <fullName evidence="3">Bacteriophage N4 adsorption protein B</fullName>
    </recommendedName>
</protein>
<dbReference type="Proteomes" id="UP000319817">
    <property type="component" value="Chromosome"/>
</dbReference>
<keyword evidence="2" id="KW-1185">Reference proteome</keyword>
<dbReference type="EMBL" id="CP036526">
    <property type="protein sequence ID" value="QDT11267.1"/>
    <property type="molecule type" value="Genomic_DNA"/>
</dbReference>
<evidence type="ECO:0000313" key="1">
    <source>
        <dbReference type="EMBL" id="QDT11267.1"/>
    </source>
</evidence>